<dbReference type="AlphaFoldDB" id="A0A2I0KB32"/>
<gene>
    <name evidence="3" type="ORF">CRG98_013875</name>
</gene>
<proteinExistence type="predicted"/>
<protein>
    <recommendedName>
        <fullName evidence="2">PB1-like domain-containing protein</fullName>
    </recommendedName>
</protein>
<accession>A0A2I0KB32</accession>
<name>A0A2I0KB32_PUNGR</name>
<organism evidence="3 4">
    <name type="scientific">Punica granatum</name>
    <name type="common">Pomegranate</name>
    <dbReference type="NCBI Taxonomy" id="22663"/>
    <lineage>
        <taxon>Eukaryota</taxon>
        <taxon>Viridiplantae</taxon>
        <taxon>Streptophyta</taxon>
        <taxon>Embryophyta</taxon>
        <taxon>Tracheophyta</taxon>
        <taxon>Spermatophyta</taxon>
        <taxon>Magnoliopsida</taxon>
        <taxon>eudicotyledons</taxon>
        <taxon>Gunneridae</taxon>
        <taxon>Pentapetalae</taxon>
        <taxon>rosids</taxon>
        <taxon>malvids</taxon>
        <taxon>Myrtales</taxon>
        <taxon>Lythraceae</taxon>
        <taxon>Punica</taxon>
    </lineage>
</organism>
<feature type="domain" description="PB1-like" evidence="2">
    <location>
        <begin position="6"/>
        <end position="43"/>
    </location>
</feature>
<comment type="caution">
    <text evidence="3">The sequence shown here is derived from an EMBL/GenBank/DDBJ whole genome shotgun (WGS) entry which is preliminary data.</text>
</comment>
<evidence type="ECO:0000313" key="4">
    <source>
        <dbReference type="Proteomes" id="UP000233551"/>
    </source>
</evidence>
<keyword evidence="4" id="KW-1185">Reference proteome</keyword>
<dbReference type="EMBL" id="PGOL01000731">
    <property type="protein sequence ID" value="PKI65728.1"/>
    <property type="molecule type" value="Genomic_DNA"/>
</dbReference>
<reference evidence="3 4" key="1">
    <citation type="submission" date="2017-11" db="EMBL/GenBank/DDBJ databases">
        <title>De-novo sequencing of pomegranate (Punica granatum L.) genome.</title>
        <authorList>
            <person name="Akparov Z."/>
            <person name="Amiraslanov A."/>
            <person name="Hajiyeva S."/>
            <person name="Abbasov M."/>
            <person name="Kaur K."/>
            <person name="Hamwieh A."/>
            <person name="Solovyev V."/>
            <person name="Salamov A."/>
            <person name="Braich B."/>
            <person name="Kosarev P."/>
            <person name="Mahmoud A."/>
            <person name="Hajiyev E."/>
            <person name="Babayeva S."/>
            <person name="Izzatullayeva V."/>
            <person name="Mammadov A."/>
            <person name="Mammadov A."/>
            <person name="Sharifova S."/>
            <person name="Ojaghi J."/>
            <person name="Eynullazada K."/>
            <person name="Bayramov B."/>
            <person name="Abdulazimova A."/>
            <person name="Shahmuradov I."/>
        </authorList>
    </citation>
    <scope>NUCLEOTIDE SEQUENCE [LARGE SCALE GENOMIC DNA]</scope>
    <source>
        <strain evidence="4">cv. AG2017</strain>
        <tissue evidence="3">Leaf</tissue>
    </source>
</reference>
<evidence type="ECO:0000259" key="2">
    <source>
        <dbReference type="Pfam" id="PF26130"/>
    </source>
</evidence>
<evidence type="ECO:0000313" key="3">
    <source>
        <dbReference type="EMBL" id="PKI65728.1"/>
    </source>
</evidence>
<dbReference type="Pfam" id="PF26130">
    <property type="entry name" value="PB1-like"/>
    <property type="match status" value="1"/>
</dbReference>
<dbReference type="Proteomes" id="UP000233551">
    <property type="component" value="Unassembled WGS sequence"/>
</dbReference>
<sequence length="125" mass="13852">MDAESKAVALVLHHGGRFEGAGDDLRYVNGETDVCTVEVDYLSDMLHDKEQFARGSTEVEVELDDKGIPVRPAATTDLASVISSDEDEAYHSEELHDRCVSNDDKSEEDKPTYPQFDENAQFGEV</sequence>
<feature type="region of interest" description="Disordered" evidence="1">
    <location>
        <begin position="86"/>
        <end position="125"/>
    </location>
</feature>
<feature type="compositionally biased region" description="Basic and acidic residues" evidence="1">
    <location>
        <begin position="89"/>
        <end position="111"/>
    </location>
</feature>
<evidence type="ECO:0000256" key="1">
    <source>
        <dbReference type="SAM" id="MobiDB-lite"/>
    </source>
</evidence>
<dbReference type="InterPro" id="IPR058594">
    <property type="entry name" value="PB1-like_dom_pln"/>
</dbReference>